<gene>
    <name evidence="2" type="ORF">RFI_15475</name>
</gene>
<dbReference type="OrthoDB" id="5593200at2759"/>
<comment type="caution">
    <text evidence="2">The sequence shown here is derived from an EMBL/GenBank/DDBJ whole genome shotgun (WGS) entry which is preliminary data.</text>
</comment>
<feature type="compositionally biased region" description="Basic and acidic residues" evidence="1">
    <location>
        <begin position="131"/>
        <end position="141"/>
    </location>
</feature>
<accession>X6N8U8</accession>
<keyword evidence="3" id="KW-1185">Reference proteome</keyword>
<sequence length="211" mass="24060">MKMTELFEIEGGFEMDNFTPKDGTSLPQATNRKTQLMETLLMRKYDAMEAEYAEILACEQRRKKAMLGRKKKIGKKKSTNSEFSHDNERLRYVIGEKGKDEYEMMKQVLEIVDTETITTLPSETTSNNQGKDSHSCEHGNDIELNEKSTDFIKSAMSEITLKCPPWAKDIPEHVWKEKLLKSIATTNDSDLAALHIHVTPHTQSTSSSEIK</sequence>
<dbReference type="Proteomes" id="UP000023152">
    <property type="component" value="Unassembled WGS sequence"/>
</dbReference>
<dbReference type="AlphaFoldDB" id="X6N8U8"/>
<name>X6N8U8_RETFI</name>
<organism evidence="2 3">
    <name type="scientific">Reticulomyxa filosa</name>
    <dbReference type="NCBI Taxonomy" id="46433"/>
    <lineage>
        <taxon>Eukaryota</taxon>
        <taxon>Sar</taxon>
        <taxon>Rhizaria</taxon>
        <taxon>Retaria</taxon>
        <taxon>Foraminifera</taxon>
        <taxon>Monothalamids</taxon>
        <taxon>Reticulomyxidae</taxon>
        <taxon>Reticulomyxa</taxon>
    </lineage>
</organism>
<evidence type="ECO:0000256" key="1">
    <source>
        <dbReference type="SAM" id="MobiDB-lite"/>
    </source>
</evidence>
<feature type="region of interest" description="Disordered" evidence="1">
    <location>
        <begin position="120"/>
        <end position="141"/>
    </location>
</feature>
<evidence type="ECO:0000313" key="2">
    <source>
        <dbReference type="EMBL" id="ETO21727.1"/>
    </source>
</evidence>
<evidence type="ECO:0000313" key="3">
    <source>
        <dbReference type="Proteomes" id="UP000023152"/>
    </source>
</evidence>
<dbReference type="EMBL" id="ASPP01011362">
    <property type="protein sequence ID" value="ETO21727.1"/>
    <property type="molecule type" value="Genomic_DNA"/>
</dbReference>
<reference evidence="2 3" key="1">
    <citation type="journal article" date="2013" name="Curr. Biol.">
        <title>The Genome of the Foraminiferan Reticulomyxa filosa.</title>
        <authorList>
            <person name="Glockner G."/>
            <person name="Hulsmann N."/>
            <person name="Schleicher M."/>
            <person name="Noegel A.A."/>
            <person name="Eichinger L."/>
            <person name="Gallinger C."/>
            <person name="Pawlowski J."/>
            <person name="Sierra R."/>
            <person name="Euteneuer U."/>
            <person name="Pillet L."/>
            <person name="Moustafa A."/>
            <person name="Platzer M."/>
            <person name="Groth M."/>
            <person name="Szafranski K."/>
            <person name="Schliwa M."/>
        </authorList>
    </citation>
    <scope>NUCLEOTIDE SEQUENCE [LARGE SCALE GENOMIC DNA]</scope>
</reference>
<proteinExistence type="predicted"/>
<dbReference type="Pfam" id="PF06910">
    <property type="entry name" value="MEA1"/>
    <property type="match status" value="1"/>
</dbReference>
<protein>
    <submittedName>
        <fullName evidence="2">Uncharacterized protein</fullName>
    </submittedName>
</protein>